<dbReference type="Gene3D" id="3.30.530.20">
    <property type="match status" value="1"/>
</dbReference>
<keyword evidence="2" id="KW-1185">Reference proteome</keyword>
<sequence>MHFSLPDLFPRGLHVERAARLASPADLVWATVGNLADGTIGEGLIERVEVTGEGAGAIRRFHLPGGLSLTERIEHHDPAERCYVYRMIDHGPLPFTRYLGCAQVLAAGPDAAVISWLAMAQPIDGEAEAAQATIEANLDHVMAALKRRFGG</sequence>
<dbReference type="SUPFAM" id="SSF55961">
    <property type="entry name" value="Bet v1-like"/>
    <property type="match status" value="1"/>
</dbReference>
<comment type="caution">
    <text evidence="1">The sequence shown here is derived from an EMBL/GenBank/DDBJ whole genome shotgun (WGS) entry which is preliminary data.</text>
</comment>
<protein>
    <submittedName>
        <fullName evidence="1">SRPBCC family protein</fullName>
    </submittedName>
</protein>
<name>A0ABU3Q6Y2_9SPHN</name>
<proteinExistence type="predicted"/>
<evidence type="ECO:0000313" key="1">
    <source>
        <dbReference type="EMBL" id="MDT9599145.1"/>
    </source>
</evidence>
<evidence type="ECO:0000313" key="2">
    <source>
        <dbReference type="Proteomes" id="UP001259572"/>
    </source>
</evidence>
<accession>A0ABU3Q6Y2</accession>
<dbReference type="RefSeq" id="WP_315725814.1">
    <property type="nucleotide sequence ID" value="NZ_JAVUPU010000004.1"/>
</dbReference>
<organism evidence="1 2">
    <name type="scientific">Sphingosinicella rhizophila</name>
    <dbReference type="NCBI Taxonomy" id="3050082"/>
    <lineage>
        <taxon>Bacteria</taxon>
        <taxon>Pseudomonadati</taxon>
        <taxon>Pseudomonadota</taxon>
        <taxon>Alphaproteobacteria</taxon>
        <taxon>Sphingomonadales</taxon>
        <taxon>Sphingosinicellaceae</taxon>
        <taxon>Sphingosinicella</taxon>
    </lineage>
</organism>
<dbReference type="EMBL" id="JAVUPU010000004">
    <property type="protein sequence ID" value="MDT9599145.1"/>
    <property type="molecule type" value="Genomic_DNA"/>
</dbReference>
<dbReference type="Proteomes" id="UP001259572">
    <property type="component" value="Unassembled WGS sequence"/>
</dbReference>
<reference evidence="1 2" key="1">
    <citation type="submission" date="2023-05" db="EMBL/GenBank/DDBJ databases">
        <authorList>
            <person name="Guo Y."/>
        </authorList>
    </citation>
    <scope>NUCLEOTIDE SEQUENCE [LARGE SCALE GENOMIC DNA]</scope>
    <source>
        <strain evidence="1 2">GR2756</strain>
    </source>
</reference>
<gene>
    <name evidence="1" type="ORF">RQX22_09310</name>
</gene>
<dbReference type="InterPro" id="IPR019587">
    <property type="entry name" value="Polyketide_cyclase/dehydratase"/>
</dbReference>
<dbReference type="InterPro" id="IPR023393">
    <property type="entry name" value="START-like_dom_sf"/>
</dbReference>
<dbReference type="Pfam" id="PF10604">
    <property type="entry name" value="Polyketide_cyc2"/>
    <property type="match status" value="1"/>
</dbReference>
<dbReference type="CDD" id="cd07821">
    <property type="entry name" value="PYR_PYL_RCAR_like"/>
    <property type="match status" value="1"/>
</dbReference>